<feature type="transmembrane region" description="Helical" evidence="1">
    <location>
        <begin position="826"/>
        <end position="850"/>
    </location>
</feature>
<gene>
    <name evidence="2" type="ORF">Dfulv_29730</name>
</gene>
<feature type="transmembrane region" description="Helical" evidence="1">
    <location>
        <begin position="922"/>
        <end position="942"/>
    </location>
</feature>
<keyword evidence="1" id="KW-1133">Transmembrane helix</keyword>
<name>A0ABY5VNN4_9ACTN</name>
<sequence length="956" mass="96977">MLGLIVDALRARPVQACVMALLAGVTVSAAVTADRAGGAVERTATEARIKAATPQQRTLSVRGSVVLGDNPAAAMDRFRNLAGATDTGRAERSITGARLAGVLHNGDRRQSAELRTLDDVCANVIMTAGRCATADGEVMIGADMAKALEVEPGGTLRHEATLTSKPVQLTVVGFYQPMDPVGWYWAGQAGTAVFTTLATIGRAGSSVVASSDTLLRPAAFDDAEALDTAIRRLGSQSVQVSSGAPTLAAEVATDRRATLRGVRIIELQVLLFGALAVAVAAAYAAQERRADAARMAIRGLPRRRMLAATAGQSLLPLVVGGLVPFAVAWALTGGAALRQWPLLAGCLGVGAAVVLAADWLATQHSVAALLRAVQPRRPLAAATVEVCVLALAAAAVFQIVAEPAANVRRDTGFGLSQVAPLLLAVGLGVLATRVLLAAAGLAGRTALAAGRVTGALAGLTIGRRRTAYRIVPVLAAATCVAALALQDWTGGAAARRERAAVELGADRVLRVAPVARERLLAAVRSADPGGTEAMAVVVTGAAGAPVVAVDSARLKAVAGVDGAGVLDGAAAPAPLVFEGADLALRAAGSGTQVRFMLSVTATGEQLVAEFGPVGAEGTVTAVVPACARGCRVDALEAGRDTVELIELRAGGRTVIDQAAFADPTRWRTTLGRVPSGIQVDQGDGRLRLIDVPRPGVRVVDSRLYAVNTPVPLPALVAGGAVADTAGHDTPTATVFGTPVPLAIHPVTAVPRGGTSGVVVDLGAASRIAAGAGQADPAIDRPEVWLGPAASERTIDRLRAAGLTVVATDDLDAATARAGRLAPGQTLLAGLAGGAAALLLAAVAAAVVAAVDRRQRDAELVALRRQGVDRTTVRKVDRWSAVAPVLVAVPIGLLAAVVLRLLAPPPVRPFTDRWPVTEPAVQPLALLAAGVAALAVFGTVALLRRRVASAAEVGGGR</sequence>
<feature type="transmembrane region" description="Helical" evidence="1">
    <location>
        <begin position="382"/>
        <end position="401"/>
    </location>
</feature>
<evidence type="ECO:0000313" key="2">
    <source>
        <dbReference type="EMBL" id="UWP79337.1"/>
    </source>
</evidence>
<feature type="transmembrane region" description="Helical" evidence="1">
    <location>
        <begin position="342"/>
        <end position="361"/>
    </location>
</feature>
<accession>A0ABY5VNN4</accession>
<feature type="transmembrane region" description="Helical" evidence="1">
    <location>
        <begin position="267"/>
        <end position="285"/>
    </location>
</feature>
<evidence type="ECO:0000313" key="3">
    <source>
        <dbReference type="Proteomes" id="UP001059617"/>
    </source>
</evidence>
<evidence type="ECO:0008006" key="4">
    <source>
        <dbReference type="Google" id="ProtNLM"/>
    </source>
</evidence>
<keyword evidence="1" id="KW-0472">Membrane</keyword>
<feature type="transmembrane region" description="Helical" evidence="1">
    <location>
        <begin position="306"/>
        <end position="330"/>
    </location>
</feature>
<dbReference type="EMBL" id="CP073720">
    <property type="protein sequence ID" value="UWP79337.1"/>
    <property type="molecule type" value="Genomic_DNA"/>
</dbReference>
<dbReference type="PANTHER" id="PTHR30572:SF4">
    <property type="entry name" value="ABC TRANSPORTER PERMEASE YTRF"/>
    <property type="match status" value="1"/>
</dbReference>
<dbReference type="Proteomes" id="UP001059617">
    <property type="component" value="Chromosome"/>
</dbReference>
<dbReference type="PANTHER" id="PTHR30572">
    <property type="entry name" value="MEMBRANE COMPONENT OF TRANSPORTER-RELATED"/>
    <property type="match status" value="1"/>
</dbReference>
<organism evidence="2 3">
    <name type="scientific">Dactylosporangium fulvum</name>
    <dbReference type="NCBI Taxonomy" id="53359"/>
    <lineage>
        <taxon>Bacteria</taxon>
        <taxon>Bacillati</taxon>
        <taxon>Actinomycetota</taxon>
        <taxon>Actinomycetes</taxon>
        <taxon>Micromonosporales</taxon>
        <taxon>Micromonosporaceae</taxon>
        <taxon>Dactylosporangium</taxon>
    </lineage>
</organism>
<evidence type="ECO:0000256" key="1">
    <source>
        <dbReference type="SAM" id="Phobius"/>
    </source>
</evidence>
<dbReference type="InterPro" id="IPR050250">
    <property type="entry name" value="Macrolide_Exporter_MacB"/>
</dbReference>
<reference evidence="2" key="2">
    <citation type="submission" date="2022-09" db="EMBL/GenBank/DDBJ databases">
        <title>Biosynthetic gene clusters of Dactylosporangioum fulvum.</title>
        <authorList>
            <person name="Caradec T."/>
        </authorList>
    </citation>
    <scope>NUCLEOTIDE SEQUENCE</scope>
    <source>
        <strain evidence="2">NRRL B-16292</strain>
    </source>
</reference>
<keyword evidence="1" id="KW-0812">Transmembrane</keyword>
<feature type="transmembrane region" description="Helical" evidence="1">
    <location>
        <begin position="467"/>
        <end position="485"/>
    </location>
</feature>
<keyword evidence="3" id="KW-1185">Reference proteome</keyword>
<feature type="transmembrane region" description="Helical" evidence="1">
    <location>
        <begin position="878"/>
        <end position="902"/>
    </location>
</feature>
<proteinExistence type="predicted"/>
<feature type="transmembrane region" description="Helical" evidence="1">
    <location>
        <begin position="421"/>
        <end position="447"/>
    </location>
</feature>
<dbReference type="RefSeq" id="WP_259857012.1">
    <property type="nucleotide sequence ID" value="NZ_CP073720.1"/>
</dbReference>
<reference evidence="2" key="1">
    <citation type="submission" date="2021-04" db="EMBL/GenBank/DDBJ databases">
        <authorList>
            <person name="Hartkoorn R.C."/>
            <person name="Beaudoing E."/>
            <person name="Hot D."/>
        </authorList>
    </citation>
    <scope>NUCLEOTIDE SEQUENCE</scope>
    <source>
        <strain evidence="2">NRRL B-16292</strain>
    </source>
</reference>
<protein>
    <recommendedName>
        <fullName evidence="4">FtsX-like permease family protein</fullName>
    </recommendedName>
</protein>